<accession>C4J0V0</accession>
<protein>
    <submittedName>
        <fullName evidence="1">Uncharacterized protein</fullName>
    </submittedName>
</protein>
<reference evidence="1" key="1">
    <citation type="journal article" date="2009" name="PLoS Genet.">
        <title>Sequencing, mapping, and analysis of 27,455 maize full-length cDNAs.</title>
        <authorList>
            <person name="Soderlund C."/>
            <person name="Descour A."/>
            <person name="Kudrna D."/>
            <person name="Bomhoff M."/>
            <person name="Boyd L."/>
            <person name="Currie J."/>
            <person name="Angelova A."/>
            <person name="Collura K."/>
            <person name="Wissotski M."/>
            <person name="Ashley E."/>
            <person name="Morrow D."/>
            <person name="Fernandes J."/>
            <person name="Walbot V."/>
            <person name="Yu Y."/>
        </authorList>
    </citation>
    <scope>NUCLEOTIDE SEQUENCE</scope>
    <source>
        <strain evidence="1">B73</strain>
    </source>
</reference>
<proteinExistence type="evidence at transcript level"/>
<dbReference type="AlphaFoldDB" id="C4J0V0"/>
<dbReference type="EMBL" id="BT084447">
    <property type="protein sequence ID" value="ACR34800.1"/>
    <property type="molecule type" value="mRNA"/>
</dbReference>
<evidence type="ECO:0000313" key="1">
    <source>
        <dbReference type="EMBL" id="ACR34800.1"/>
    </source>
</evidence>
<name>C4J0V0_MAIZE</name>
<sequence length="164" mass="19053">MTVSEGRTHLSDNKTTILVWVYKCKRKPCIPFSCWKSNLFHKISELAEGRILPCVNLNFILWFLPSHCKLFILVVTSNPCENPEQQRTGLLAVDWFGAEARHRGRTTVLHRRARPRRPHRHIAHTRHLPSSATRLCEIGRSTHINQRRQGFARSVSGERRIELT</sequence>
<reference evidence="1" key="2">
    <citation type="submission" date="2012-06" db="EMBL/GenBank/DDBJ databases">
        <authorList>
            <person name="Yu Y."/>
            <person name="Currie J."/>
            <person name="Lomeli R."/>
            <person name="Angelova A."/>
            <person name="Collura K."/>
            <person name="Wissotski M."/>
            <person name="Campos D."/>
            <person name="Kudrna D."/>
            <person name="Golser W."/>
            <person name="Ashely E."/>
            <person name="Descour A."/>
            <person name="Fernandes J."/>
            <person name="Soderlund C."/>
            <person name="Walbot V."/>
        </authorList>
    </citation>
    <scope>NUCLEOTIDE SEQUENCE</scope>
    <source>
        <strain evidence="1">B73</strain>
    </source>
</reference>
<organism evidence="1">
    <name type="scientific">Zea mays</name>
    <name type="common">Maize</name>
    <dbReference type="NCBI Taxonomy" id="4577"/>
    <lineage>
        <taxon>Eukaryota</taxon>
        <taxon>Viridiplantae</taxon>
        <taxon>Streptophyta</taxon>
        <taxon>Embryophyta</taxon>
        <taxon>Tracheophyta</taxon>
        <taxon>Spermatophyta</taxon>
        <taxon>Magnoliopsida</taxon>
        <taxon>Liliopsida</taxon>
        <taxon>Poales</taxon>
        <taxon>Poaceae</taxon>
        <taxon>PACMAD clade</taxon>
        <taxon>Panicoideae</taxon>
        <taxon>Andropogonodae</taxon>
        <taxon>Andropogoneae</taxon>
        <taxon>Tripsacinae</taxon>
        <taxon>Zea</taxon>
    </lineage>
</organism>